<gene>
    <name evidence="2" type="ORF">BDV37DRAFT_237539</name>
</gene>
<evidence type="ECO:0000313" key="3">
    <source>
        <dbReference type="Proteomes" id="UP000325579"/>
    </source>
</evidence>
<dbReference type="EMBL" id="ML736741">
    <property type="protein sequence ID" value="KAE8408915.1"/>
    <property type="molecule type" value="Genomic_DNA"/>
</dbReference>
<feature type="chain" id="PRO_5024958723" description="Secreted protein" evidence="1">
    <location>
        <begin position="28"/>
        <end position="83"/>
    </location>
</feature>
<name>A0A5N7DRK3_9EURO</name>
<sequence length="83" mass="9172">MAKVTWITSRLLRVSAWIRALRAAARARRCMVFPPRCASQQEKGPGTVPIAFWLNDKALHTSGLPISPPSLSSSKTGECHHVY</sequence>
<dbReference type="Proteomes" id="UP000325579">
    <property type="component" value="Unassembled WGS sequence"/>
</dbReference>
<keyword evidence="1" id="KW-0732">Signal</keyword>
<protein>
    <recommendedName>
        <fullName evidence="4">Secreted protein</fullName>
    </recommendedName>
</protein>
<dbReference type="GeneID" id="43665435"/>
<reference evidence="2 3" key="1">
    <citation type="submission" date="2019-04" db="EMBL/GenBank/DDBJ databases">
        <authorList>
            <consortium name="DOE Joint Genome Institute"/>
            <person name="Mondo S."/>
            <person name="Kjaerbolling I."/>
            <person name="Vesth T."/>
            <person name="Frisvad J.C."/>
            <person name="Nybo J.L."/>
            <person name="Theobald S."/>
            <person name="Kildgaard S."/>
            <person name="Isbrandt T."/>
            <person name="Kuo A."/>
            <person name="Sato A."/>
            <person name="Lyhne E.K."/>
            <person name="Kogle M.E."/>
            <person name="Wiebenga A."/>
            <person name="Kun R.S."/>
            <person name="Lubbers R.J."/>
            <person name="Makela M.R."/>
            <person name="Barry K."/>
            <person name="Chovatia M."/>
            <person name="Clum A."/>
            <person name="Daum C."/>
            <person name="Haridas S."/>
            <person name="He G."/>
            <person name="LaButti K."/>
            <person name="Lipzen A."/>
            <person name="Riley R."/>
            <person name="Salamov A."/>
            <person name="Simmons B.A."/>
            <person name="Magnuson J.K."/>
            <person name="Henrissat B."/>
            <person name="Mortensen U.H."/>
            <person name="Larsen T.O."/>
            <person name="Devries R.P."/>
            <person name="Grigoriev I.V."/>
            <person name="Machida M."/>
            <person name="Baker S.E."/>
            <person name="Andersen M.R."/>
            <person name="Cantor M.N."/>
            <person name="Hua S.X."/>
        </authorList>
    </citation>
    <scope>NUCLEOTIDE SEQUENCE [LARGE SCALE GENOMIC DNA]</scope>
    <source>
        <strain evidence="2 3">CBS 119388</strain>
    </source>
</reference>
<proteinExistence type="predicted"/>
<dbReference type="AlphaFoldDB" id="A0A5N7DRK3"/>
<dbReference type="RefSeq" id="XP_031946234.1">
    <property type="nucleotide sequence ID" value="XM_032080744.1"/>
</dbReference>
<feature type="signal peptide" evidence="1">
    <location>
        <begin position="1"/>
        <end position="27"/>
    </location>
</feature>
<evidence type="ECO:0000256" key="1">
    <source>
        <dbReference type="SAM" id="SignalP"/>
    </source>
</evidence>
<evidence type="ECO:0000313" key="2">
    <source>
        <dbReference type="EMBL" id="KAE8408915.1"/>
    </source>
</evidence>
<accession>A0A5N7DRK3</accession>
<keyword evidence="3" id="KW-1185">Reference proteome</keyword>
<organism evidence="2 3">
    <name type="scientific">Aspergillus pseudonomiae</name>
    <dbReference type="NCBI Taxonomy" id="1506151"/>
    <lineage>
        <taxon>Eukaryota</taxon>
        <taxon>Fungi</taxon>
        <taxon>Dikarya</taxon>
        <taxon>Ascomycota</taxon>
        <taxon>Pezizomycotina</taxon>
        <taxon>Eurotiomycetes</taxon>
        <taxon>Eurotiomycetidae</taxon>
        <taxon>Eurotiales</taxon>
        <taxon>Aspergillaceae</taxon>
        <taxon>Aspergillus</taxon>
        <taxon>Aspergillus subgen. Circumdati</taxon>
    </lineage>
</organism>
<evidence type="ECO:0008006" key="4">
    <source>
        <dbReference type="Google" id="ProtNLM"/>
    </source>
</evidence>